<feature type="region of interest" description="Disordered" evidence="2">
    <location>
        <begin position="710"/>
        <end position="746"/>
    </location>
</feature>
<feature type="compositionally biased region" description="Low complexity" evidence="2">
    <location>
        <begin position="1401"/>
        <end position="1414"/>
    </location>
</feature>
<dbReference type="InterPro" id="IPR040400">
    <property type="entry name" value="BAG5/6/7/8"/>
</dbReference>
<protein>
    <submittedName>
        <fullName evidence="4">BAG domain-containing protein</fullName>
    </submittedName>
</protein>
<sequence>MDPAYRCVQSYPYQKGQVHYRPYYCPNTESVLTPMYADLAQFPMNYECCPWGSNYGYSYPVLGHGCCNPSHFPGHYAWRPPYSHVPPVHCNGNHPSFQSTHPIPYVPVHDYSIGHPRYEYERNMPHDHHCCGCLNHSCNKREERNVRIEEEDPDLGRKANESLVPLQSKNFPIVWFPPDSRNNKEDRKSNDLEYTNQKEDSHNNPKSIEQKPTVWNGWFPHDVNNLESLKQKGGDRERKQNQQDDGKGNFPFPIFWMPYKPEEMDKKEHPVNNVGPEPSPELIKPADSGDDFKVNGEHNINVSSRKKDIPVKQVDQHDDGKGHFPFPIFWMPYKPREMDKKEHPVNNVGPEPSPESVKRADSGDDFKVNGEHTNINVSSRKKDIPVKQVDQHDEKENLGNYKTKESNTSVKNLFDNGEKRHSEGSAKRKSPSPPKASKLPPVCLRVDPLPRRKNSKGSSRSLSPPGEKGKLNHSSNEESILSNSSKTAKPDTINDNEFKEEMTNKKTIEAKEGKTEQGGSVDVNTATPLNLPVTSEKDIWENQTDERSTEEKPSTECTRADKADVKGQSDDTGSQIVEKEELSRGKEVIANEVEEPKRKKLTDLKAAIIIQSAYRGFAIRRREPLKKLKQIAKVREQIAVIKLLIQEMELSSDIRLDNKKINMIGETIMNLLLKLDTVQGLHPCIRDIRKSVARELVSLQEKLDLLINKKPEASTGHESANGGDEGALKETKDDASTQGGHGVENTSVDSILSENTNEAGTHLVECHDQLEGGSKYENMEISEPMLVEDQLGGNLENKSTEISESCGIEIIEAGPKPDVKLGDEQSCEVQEKKEESISVPLTESGKEMTDSPTIDGDTSPSELADDDIDAQGCIEHRKIESGKCDVMENKVKADVEQAKQIEEGSKAQLVTTELKDNIRHDENKEDIELSVPKASDIQVQAEEEKMSLINEFVKISDNTDDKIGSEEMMGDKIGDAGAEFDENTSQPSQNTGVKMKESKAANDKTGSEEMVEDMPGDDIAESDECTSQPPCTMGPKITESKGGVDKIGSVDVVDDKPGAELPGELVEEKLGDAMAKSDECTFKPPHNTGFEIEEREEAEHKIKSEEMADGKLGYAIAYPDKCTSPLPQNAGEEINGLIEASDEWKQQMCEEPCQGENEMNTVPEAFGGDDPKKSSTCGKVLDTSTERKASLAQEYKGEQFQPDQDIEVQESESSGGNEKTATDHCFFAASECDVPDVMAFVPAEVTEVENENISPASLTASHGSHDSSDMTERNKKLMEENEKLREMMEKLIKAGQEQLATISSLSGRVEDLEKRLSKKKKLKGKSYKAPSSGLSFKKPSYDHLKNRTMGMAMPTPSLGSTRPPSSEPKLTDSAERILLGTISFFSEYRRTSSPATPQPFRLKSSRSGTSGTSSSALSGFFSVPAFLRPRHFTGTPAFTAVQIRRPSGRFHGVLNIAAAVYDLSDFAILNKTPAVSFRDMMGKEKRESKPRRGKINRDGSKRSEQSSGGDSCELSSLDLSDGADSTTSSSSAASTALKEWNCVRELAGKKKNSKSDGGGLLCGLMMQRKIPFCPSDQNLQFWADAFEEN</sequence>
<feature type="region of interest" description="Disordered" evidence="2">
    <location>
        <begin position="339"/>
        <end position="575"/>
    </location>
</feature>
<gene>
    <name evidence="4" type="ORF">Adt_44934</name>
</gene>
<feature type="compositionally biased region" description="Basic and acidic residues" evidence="2">
    <location>
        <begin position="181"/>
        <end position="203"/>
    </location>
</feature>
<feature type="region of interest" description="Disordered" evidence="2">
    <location>
        <begin position="1347"/>
        <end position="1370"/>
    </location>
</feature>
<evidence type="ECO:0000259" key="3">
    <source>
        <dbReference type="PROSITE" id="PS51035"/>
    </source>
</evidence>
<evidence type="ECO:0000313" key="5">
    <source>
        <dbReference type="Proteomes" id="UP001604336"/>
    </source>
</evidence>
<dbReference type="EMBL" id="JBFOLK010000014">
    <property type="protein sequence ID" value="KAL2461514.1"/>
    <property type="molecule type" value="Genomic_DNA"/>
</dbReference>
<feature type="compositionally biased region" description="Basic and acidic residues" evidence="2">
    <location>
        <begin position="1495"/>
        <end position="1504"/>
    </location>
</feature>
<feature type="compositionally biased region" description="Basic and acidic residues" evidence="2">
    <location>
        <begin position="496"/>
        <end position="515"/>
    </location>
</feature>
<feature type="region of interest" description="Disordered" evidence="2">
    <location>
        <begin position="174"/>
        <end position="252"/>
    </location>
</feature>
<feature type="compositionally biased region" description="Basic and acidic residues" evidence="2">
    <location>
        <begin position="994"/>
        <end position="1007"/>
    </location>
</feature>
<feature type="compositionally biased region" description="Low complexity" evidence="2">
    <location>
        <begin position="1506"/>
        <end position="1530"/>
    </location>
</feature>
<dbReference type="SMART" id="SM00264">
    <property type="entry name" value="BAG"/>
    <property type="match status" value="1"/>
</dbReference>
<keyword evidence="1" id="KW-0143">Chaperone</keyword>
<evidence type="ECO:0000313" key="4">
    <source>
        <dbReference type="EMBL" id="KAL2461514.1"/>
    </source>
</evidence>
<dbReference type="Gene3D" id="1.20.58.120">
    <property type="entry name" value="BAG domain"/>
    <property type="match status" value="1"/>
</dbReference>
<feature type="domain" description="BAG" evidence="3">
    <location>
        <begin position="630"/>
        <end position="707"/>
    </location>
</feature>
<feature type="compositionally biased region" description="Basic and acidic residues" evidence="2">
    <location>
        <begin position="535"/>
        <end position="569"/>
    </location>
</feature>
<feature type="compositionally biased region" description="Basic and acidic residues" evidence="2">
    <location>
        <begin position="380"/>
        <end position="405"/>
    </location>
</feature>
<feature type="compositionally biased region" description="Basic and acidic residues" evidence="2">
    <location>
        <begin position="726"/>
        <end position="735"/>
    </location>
</feature>
<feature type="compositionally biased region" description="Basic and acidic residues" evidence="2">
    <location>
        <begin position="416"/>
        <end position="426"/>
    </location>
</feature>
<feature type="region of interest" description="Disordered" evidence="2">
    <location>
        <begin position="828"/>
        <end position="865"/>
    </location>
</feature>
<reference evidence="5" key="1">
    <citation type="submission" date="2024-07" db="EMBL/GenBank/DDBJ databases">
        <title>Two chromosome-level genome assemblies of Korean endemic species Abeliophyllum distichum and Forsythia ovata (Oleaceae).</title>
        <authorList>
            <person name="Jang H."/>
        </authorList>
    </citation>
    <scope>NUCLEOTIDE SEQUENCE [LARGE SCALE GENOMIC DNA]</scope>
</reference>
<feature type="compositionally biased region" description="Polar residues" evidence="2">
    <location>
        <begin position="983"/>
        <end position="992"/>
    </location>
</feature>
<dbReference type="PANTHER" id="PTHR33322">
    <property type="entry name" value="BAG DOMAIN CONTAINING PROTEIN, EXPRESSED"/>
    <property type="match status" value="1"/>
</dbReference>
<feature type="compositionally biased region" description="Acidic residues" evidence="2">
    <location>
        <begin position="1009"/>
        <end position="1024"/>
    </location>
</feature>
<dbReference type="InterPro" id="IPR036533">
    <property type="entry name" value="BAG_dom_sf"/>
</dbReference>
<feature type="compositionally biased region" description="Basic and acidic residues" evidence="2">
    <location>
        <begin position="229"/>
        <end position="247"/>
    </location>
</feature>
<feature type="compositionally biased region" description="Polar residues" evidence="2">
    <location>
        <begin position="1251"/>
        <end position="1262"/>
    </location>
</feature>
<accession>A0ABD1PEN1</accession>
<feature type="compositionally biased region" description="Basic and acidic residues" evidence="2">
    <location>
        <begin position="356"/>
        <end position="370"/>
    </location>
</feature>
<evidence type="ECO:0000256" key="2">
    <source>
        <dbReference type="SAM" id="MobiDB-lite"/>
    </source>
</evidence>
<feature type="region of interest" description="Disordered" evidence="2">
    <location>
        <begin position="1150"/>
        <end position="1220"/>
    </location>
</feature>
<feature type="compositionally biased region" description="Polar residues" evidence="2">
    <location>
        <begin position="850"/>
        <end position="861"/>
    </location>
</feature>
<name>A0ABD1PEN1_9LAMI</name>
<dbReference type="PROSITE" id="PS50096">
    <property type="entry name" value="IQ"/>
    <property type="match status" value="1"/>
</dbReference>
<feature type="region of interest" description="Disordered" evidence="2">
    <location>
        <begin position="960"/>
        <end position="1045"/>
    </location>
</feature>
<feature type="compositionally biased region" description="Basic and acidic residues" evidence="2">
    <location>
        <begin position="960"/>
        <end position="974"/>
    </location>
</feature>
<dbReference type="Pfam" id="PF02179">
    <property type="entry name" value="BAG"/>
    <property type="match status" value="1"/>
</dbReference>
<feature type="compositionally biased region" description="Basic and acidic residues" evidence="2">
    <location>
        <begin position="1263"/>
        <end position="1273"/>
    </location>
</feature>
<evidence type="ECO:0000256" key="1">
    <source>
        <dbReference type="ARBA" id="ARBA00023186"/>
    </source>
</evidence>
<proteinExistence type="predicted"/>
<dbReference type="PANTHER" id="PTHR33322:SF16">
    <property type="entry name" value="BAG FAMILY MOLECULAR CHAPERONE REGULATOR 6"/>
    <property type="match status" value="1"/>
</dbReference>
<feature type="region of interest" description="Disordered" evidence="2">
    <location>
        <begin position="1390"/>
        <end position="1414"/>
    </location>
</feature>
<dbReference type="PROSITE" id="PS51035">
    <property type="entry name" value="BAG"/>
    <property type="match status" value="1"/>
</dbReference>
<feature type="region of interest" description="Disordered" evidence="2">
    <location>
        <begin position="1479"/>
        <end position="1530"/>
    </location>
</feature>
<dbReference type="FunFam" id="1.20.58.120:FF:000010">
    <property type="entry name" value="BAG family molecular chaperone regulator 6"/>
    <property type="match status" value="1"/>
</dbReference>
<organism evidence="4 5">
    <name type="scientific">Abeliophyllum distichum</name>
    <dbReference type="NCBI Taxonomy" id="126358"/>
    <lineage>
        <taxon>Eukaryota</taxon>
        <taxon>Viridiplantae</taxon>
        <taxon>Streptophyta</taxon>
        <taxon>Embryophyta</taxon>
        <taxon>Tracheophyta</taxon>
        <taxon>Spermatophyta</taxon>
        <taxon>Magnoliopsida</taxon>
        <taxon>eudicotyledons</taxon>
        <taxon>Gunneridae</taxon>
        <taxon>Pentapetalae</taxon>
        <taxon>asterids</taxon>
        <taxon>lamiids</taxon>
        <taxon>Lamiales</taxon>
        <taxon>Oleaceae</taxon>
        <taxon>Forsythieae</taxon>
        <taxon>Abeliophyllum</taxon>
    </lineage>
</organism>
<dbReference type="InterPro" id="IPR003103">
    <property type="entry name" value="BAG_domain"/>
</dbReference>
<keyword evidence="5" id="KW-1185">Reference proteome</keyword>
<dbReference type="Proteomes" id="UP001604336">
    <property type="component" value="Unassembled WGS sequence"/>
</dbReference>
<comment type="caution">
    <text evidence="4">The sequence shown here is derived from an EMBL/GenBank/DDBJ whole genome shotgun (WGS) entry which is preliminary data.</text>
</comment>
<dbReference type="SUPFAM" id="SSF63491">
    <property type="entry name" value="BAG domain"/>
    <property type="match status" value="1"/>
</dbReference>
<feature type="region of interest" description="Disordered" evidence="2">
    <location>
        <begin position="1250"/>
        <end position="1273"/>
    </location>
</feature>
<feature type="compositionally biased region" description="Low complexity" evidence="2">
    <location>
        <begin position="472"/>
        <end position="485"/>
    </location>
</feature>